<comment type="caution">
    <text evidence="1">The sequence shown here is derived from an EMBL/GenBank/DDBJ whole genome shotgun (WGS) entry which is preliminary data.</text>
</comment>
<evidence type="ECO:0000313" key="1">
    <source>
        <dbReference type="EMBL" id="PSS29779.1"/>
    </source>
</evidence>
<gene>
    <name evidence="1" type="ORF">PHLCEN_2v2927</name>
</gene>
<organism evidence="1 2">
    <name type="scientific">Hermanssonia centrifuga</name>
    <dbReference type="NCBI Taxonomy" id="98765"/>
    <lineage>
        <taxon>Eukaryota</taxon>
        <taxon>Fungi</taxon>
        <taxon>Dikarya</taxon>
        <taxon>Basidiomycota</taxon>
        <taxon>Agaricomycotina</taxon>
        <taxon>Agaricomycetes</taxon>
        <taxon>Polyporales</taxon>
        <taxon>Meruliaceae</taxon>
        <taxon>Hermanssonia</taxon>
    </lineage>
</organism>
<reference evidence="1 2" key="1">
    <citation type="submission" date="2018-02" db="EMBL/GenBank/DDBJ databases">
        <title>Genome sequence of the basidiomycete white-rot fungus Phlebia centrifuga.</title>
        <authorList>
            <person name="Granchi Z."/>
            <person name="Peng M."/>
            <person name="de Vries R.P."/>
            <person name="Hilden K."/>
            <person name="Makela M.R."/>
            <person name="Grigoriev I."/>
            <person name="Riley R."/>
        </authorList>
    </citation>
    <scope>NUCLEOTIDE SEQUENCE [LARGE SCALE GENOMIC DNA]</scope>
    <source>
        <strain evidence="1 2">FBCC195</strain>
    </source>
</reference>
<keyword evidence="2" id="KW-1185">Reference proteome</keyword>
<dbReference type="EMBL" id="MLYV02000256">
    <property type="protein sequence ID" value="PSS29779.1"/>
    <property type="molecule type" value="Genomic_DNA"/>
</dbReference>
<protein>
    <submittedName>
        <fullName evidence="1">Uncharacterized protein</fullName>
    </submittedName>
</protein>
<dbReference type="AlphaFoldDB" id="A0A2R6RID4"/>
<dbReference type="Proteomes" id="UP000186601">
    <property type="component" value="Unassembled WGS sequence"/>
</dbReference>
<sequence length="104" mass="12076">MPNFNPHIRRGHSNMPGDLEIEYCQELNALEAFGWMETYVVRLLNIHCLLTHDVTVFSRHLRSSLLYSEEFLQVVAVTVFVASLYMCEQYLHCGLLHEVPEVPI</sequence>
<accession>A0A2R6RID4</accession>
<name>A0A2R6RID4_9APHY</name>
<evidence type="ECO:0000313" key="2">
    <source>
        <dbReference type="Proteomes" id="UP000186601"/>
    </source>
</evidence>
<proteinExistence type="predicted"/>